<feature type="transmembrane region" description="Helical" evidence="1">
    <location>
        <begin position="34"/>
        <end position="53"/>
    </location>
</feature>
<name>A0ABT9ZW18_9BACI</name>
<feature type="transmembrane region" description="Helical" evidence="1">
    <location>
        <begin position="65"/>
        <end position="81"/>
    </location>
</feature>
<feature type="transmembrane region" description="Helical" evidence="1">
    <location>
        <begin position="175"/>
        <end position="203"/>
    </location>
</feature>
<keyword evidence="1" id="KW-0812">Transmembrane</keyword>
<feature type="transmembrane region" description="Helical" evidence="1">
    <location>
        <begin position="87"/>
        <end position="104"/>
    </location>
</feature>
<sequence>MKWYIPREHGAWAMLIVPYWIGASISGVQWSHLLFFIGLFALYFAQAPLLTYIRNPKNKDVWPSFFAYISIGSIIIIPFFLTNFSLLWISLSILPLFMINLVFAKLKKERWFINDLIAIIALSSLLLLAYRLTEPAIHFEAYKYVLLNVLFFTGSVFHVKSLIREKNNKMFQRTSIFYHIMVVIFTAVLQLFGAALTFLLSLLKTLYVPKSYLKRPLQIGVVEIINSVLFFLLVIYW</sequence>
<gene>
    <name evidence="2" type="ORF">J2S74_002806</name>
</gene>
<accession>A0ABT9ZW18</accession>
<evidence type="ECO:0000256" key="1">
    <source>
        <dbReference type="SAM" id="Phobius"/>
    </source>
</evidence>
<keyword evidence="1" id="KW-0472">Membrane</keyword>
<feature type="transmembrane region" description="Helical" evidence="1">
    <location>
        <begin position="111"/>
        <end position="132"/>
    </location>
</feature>
<reference evidence="2 3" key="1">
    <citation type="submission" date="2023-07" db="EMBL/GenBank/DDBJ databases">
        <title>Genomic Encyclopedia of Type Strains, Phase IV (KMG-IV): sequencing the most valuable type-strain genomes for metagenomic binning, comparative biology and taxonomic classification.</title>
        <authorList>
            <person name="Goeker M."/>
        </authorList>
    </citation>
    <scope>NUCLEOTIDE SEQUENCE [LARGE SCALE GENOMIC DNA]</scope>
    <source>
        <strain evidence="2 3">DSM 9768</strain>
    </source>
</reference>
<dbReference type="Pfam" id="PF14256">
    <property type="entry name" value="YwiC"/>
    <property type="match status" value="1"/>
</dbReference>
<evidence type="ECO:0000313" key="2">
    <source>
        <dbReference type="EMBL" id="MDQ0255424.1"/>
    </source>
</evidence>
<comment type="caution">
    <text evidence="2">The sequence shown here is derived from an EMBL/GenBank/DDBJ whole genome shotgun (WGS) entry which is preliminary data.</text>
</comment>
<evidence type="ECO:0000313" key="3">
    <source>
        <dbReference type="Proteomes" id="UP001230005"/>
    </source>
</evidence>
<feature type="transmembrane region" description="Helical" evidence="1">
    <location>
        <begin position="215"/>
        <end position="236"/>
    </location>
</feature>
<proteinExistence type="predicted"/>
<dbReference type="RefSeq" id="WP_307326349.1">
    <property type="nucleotide sequence ID" value="NZ_JAUSUG010000010.1"/>
</dbReference>
<dbReference type="Proteomes" id="UP001230005">
    <property type="component" value="Unassembled WGS sequence"/>
</dbReference>
<feature type="transmembrane region" description="Helical" evidence="1">
    <location>
        <begin position="12"/>
        <end position="28"/>
    </location>
</feature>
<feature type="transmembrane region" description="Helical" evidence="1">
    <location>
        <begin position="144"/>
        <end position="163"/>
    </location>
</feature>
<keyword evidence="1" id="KW-1133">Transmembrane helix</keyword>
<organism evidence="2 3">
    <name type="scientific">Evansella vedderi</name>
    <dbReference type="NCBI Taxonomy" id="38282"/>
    <lineage>
        <taxon>Bacteria</taxon>
        <taxon>Bacillati</taxon>
        <taxon>Bacillota</taxon>
        <taxon>Bacilli</taxon>
        <taxon>Bacillales</taxon>
        <taxon>Bacillaceae</taxon>
        <taxon>Evansella</taxon>
    </lineage>
</organism>
<dbReference type="InterPro" id="IPR025576">
    <property type="entry name" value="YwiC"/>
</dbReference>
<dbReference type="EMBL" id="JAUSUG010000010">
    <property type="protein sequence ID" value="MDQ0255424.1"/>
    <property type="molecule type" value="Genomic_DNA"/>
</dbReference>
<keyword evidence="3" id="KW-1185">Reference proteome</keyword>
<protein>
    <submittedName>
        <fullName evidence="2">Magnesium-transporting ATPase (P-type)</fullName>
    </submittedName>
</protein>